<evidence type="ECO:0000256" key="3">
    <source>
        <dbReference type="ARBA" id="ARBA00012662"/>
    </source>
</evidence>
<keyword evidence="6" id="KW-0326">Glycosidase</keyword>
<dbReference type="GO" id="GO:0005764">
    <property type="term" value="C:lysosome"/>
    <property type="evidence" value="ECO:0007669"/>
    <property type="project" value="TreeGrafter"/>
</dbReference>
<dbReference type="Pfam" id="PF16757">
    <property type="entry name" value="Fucosidase_C"/>
    <property type="match status" value="1"/>
</dbReference>
<dbReference type="EC" id="3.2.1.51" evidence="3"/>
<comment type="similarity">
    <text evidence="2">Belongs to the glycosyl hydrolase 29 family.</text>
</comment>
<reference evidence="9 10" key="1">
    <citation type="submission" date="2019-05" db="EMBL/GenBank/DDBJ databases">
        <title>Algicella ahnfeltiae gen. nov., sp. nov., a novel marine bacterium of the family Flavobacteriaceae isolated from a red alga.</title>
        <authorList>
            <person name="Nedashkovskaya O.I."/>
            <person name="Kukhlevskiy A.D."/>
            <person name="Kim S.-G."/>
            <person name="Zhukova N.V."/>
            <person name="Mikhailov V.V."/>
        </authorList>
    </citation>
    <scope>NUCLEOTIDE SEQUENCE [LARGE SCALE GENOMIC DNA]</scope>
    <source>
        <strain evidence="9 10">10Alg115</strain>
    </source>
</reference>
<dbReference type="Proteomes" id="UP000306229">
    <property type="component" value="Chromosome"/>
</dbReference>
<dbReference type="PROSITE" id="PS51257">
    <property type="entry name" value="PROKAR_LIPOPROTEIN"/>
    <property type="match status" value="1"/>
</dbReference>
<evidence type="ECO:0000259" key="7">
    <source>
        <dbReference type="Pfam" id="PF01120"/>
    </source>
</evidence>
<evidence type="ECO:0000256" key="2">
    <source>
        <dbReference type="ARBA" id="ARBA00007951"/>
    </source>
</evidence>
<accession>A0A5B7TYA5</accession>
<evidence type="ECO:0000256" key="4">
    <source>
        <dbReference type="ARBA" id="ARBA00022729"/>
    </source>
</evidence>
<dbReference type="InterPro" id="IPR013780">
    <property type="entry name" value="Glyco_hydro_b"/>
</dbReference>
<sequence length="511" mass="58749">MNIKKSPFILLLALAILSSCGSKTDKKLAEAAAESPKEKFEPNWESIKKNYKDPEWFNQQKFGIFIHWGAYSVPAFGSEWYPRQMYMDTATFTAQLNPEHKGPNATYTHHKKTWGDQKTFGYKDFIPMFKGENFNATEWIDLFKKSGAKYVIPVADHHDGFAMYNAKTTRWNSVNMGPKRDVLGELFKEGRAQGLIMGASSHYAFNWSFYNKKDKFDTTDPEYADLYSAKGKDLKEPVSEEFKQKWWDRTVDLIDNYQPDILWFDFYLDIPDYADMRPKIAAYYYNKGIEWGKEVVINDKNFDHEAFPEGTVIYDLERGKLPGIRKLPWQTDTSIGKNSWSYVTNWQSKTSNQLIDDLVDIVSKNGNLLLNVGPKADGTIPEDQQKILLEIGDWLAINGEAIYDTKYWKVFGEGPTEVKKGHHSEGQNEDFTGQDIRFTQKDNKVYAIMMAWPENNEVLIKSLNPATDKVSSVRMLGSDTNLKWNQSENGLKVTMPATKPCENAFVLELII</sequence>
<evidence type="ECO:0000313" key="10">
    <source>
        <dbReference type="Proteomes" id="UP000306229"/>
    </source>
</evidence>
<dbReference type="PRINTS" id="PR00741">
    <property type="entry name" value="GLHYDRLASE29"/>
</dbReference>
<dbReference type="InterPro" id="IPR031919">
    <property type="entry name" value="Fucosidase_C"/>
</dbReference>
<dbReference type="KEGG" id="fbe:FF125_18470"/>
<dbReference type="RefSeq" id="WP_138951262.1">
    <property type="nucleotide sequence ID" value="NZ_CP040749.1"/>
</dbReference>
<evidence type="ECO:0000256" key="5">
    <source>
        <dbReference type="ARBA" id="ARBA00022801"/>
    </source>
</evidence>
<dbReference type="EMBL" id="CP040749">
    <property type="protein sequence ID" value="QCX40334.1"/>
    <property type="molecule type" value="Genomic_DNA"/>
</dbReference>
<dbReference type="PANTHER" id="PTHR10030">
    <property type="entry name" value="ALPHA-L-FUCOSIDASE"/>
    <property type="match status" value="1"/>
</dbReference>
<dbReference type="PANTHER" id="PTHR10030:SF37">
    <property type="entry name" value="ALPHA-L-FUCOSIDASE-RELATED"/>
    <property type="match status" value="1"/>
</dbReference>
<proteinExistence type="inferred from homology"/>
<dbReference type="SUPFAM" id="SSF51445">
    <property type="entry name" value="(Trans)glycosidases"/>
    <property type="match status" value="1"/>
</dbReference>
<evidence type="ECO:0000259" key="8">
    <source>
        <dbReference type="Pfam" id="PF16757"/>
    </source>
</evidence>
<keyword evidence="4" id="KW-0732">Signal</keyword>
<evidence type="ECO:0000256" key="6">
    <source>
        <dbReference type="ARBA" id="ARBA00023295"/>
    </source>
</evidence>
<dbReference type="InterPro" id="IPR000933">
    <property type="entry name" value="Glyco_hydro_29"/>
</dbReference>
<gene>
    <name evidence="9" type="ORF">FF125_18470</name>
</gene>
<feature type="domain" description="Glycoside hydrolase family 29 N-terminal" evidence="7">
    <location>
        <begin position="30"/>
        <end position="400"/>
    </location>
</feature>
<evidence type="ECO:0000256" key="1">
    <source>
        <dbReference type="ARBA" id="ARBA00004071"/>
    </source>
</evidence>
<protein>
    <recommendedName>
        <fullName evidence="3">alpha-L-fucosidase</fullName>
        <ecNumber evidence="3">3.2.1.51</ecNumber>
    </recommendedName>
</protein>
<dbReference type="InterPro" id="IPR017853">
    <property type="entry name" value="GH"/>
</dbReference>
<keyword evidence="5" id="KW-0378">Hydrolase</keyword>
<dbReference type="PIRSF" id="PIRSF001092">
    <property type="entry name" value="Alpha-L-fucosidase"/>
    <property type="match status" value="1"/>
</dbReference>
<dbReference type="SMART" id="SM00812">
    <property type="entry name" value="Alpha_L_fucos"/>
    <property type="match status" value="1"/>
</dbReference>
<dbReference type="InterPro" id="IPR016286">
    <property type="entry name" value="FUC_metazoa-typ"/>
</dbReference>
<dbReference type="InterPro" id="IPR057739">
    <property type="entry name" value="Glyco_hydro_29_N"/>
</dbReference>
<dbReference type="AlphaFoldDB" id="A0A5B7TYA5"/>
<dbReference type="GO" id="GO:0006004">
    <property type="term" value="P:fucose metabolic process"/>
    <property type="evidence" value="ECO:0007669"/>
    <property type="project" value="InterPro"/>
</dbReference>
<dbReference type="Pfam" id="PF01120">
    <property type="entry name" value="Alpha_L_fucos"/>
    <property type="match status" value="1"/>
</dbReference>
<evidence type="ECO:0000313" key="9">
    <source>
        <dbReference type="EMBL" id="QCX40334.1"/>
    </source>
</evidence>
<keyword evidence="10" id="KW-1185">Reference proteome</keyword>
<feature type="domain" description="Alpha-L-fucosidase C-terminal" evidence="8">
    <location>
        <begin position="427"/>
        <end position="509"/>
    </location>
</feature>
<comment type="function">
    <text evidence="1">Alpha-L-fucosidase is responsible for hydrolyzing the alpha-1,6-linked fucose joined to the reducing-end N-acetylglucosamine of the carbohydrate moieties of glycoproteins.</text>
</comment>
<organism evidence="9 10">
    <name type="scientific">Aureibaculum algae</name>
    <dbReference type="NCBI Taxonomy" id="2584122"/>
    <lineage>
        <taxon>Bacteria</taxon>
        <taxon>Pseudomonadati</taxon>
        <taxon>Bacteroidota</taxon>
        <taxon>Flavobacteriia</taxon>
        <taxon>Flavobacteriales</taxon>
        <taxon>Flavobacteriaceae</taxon>
        <taxon>Aureibaculum</taxon>
    </lineage>
</organism>
<dbReference type="Gene3D" id="2.60.40.1180">
    <property type="entry name" value="Golgi alpha-mannosidase II"/>
    <property type="match status" value="1"/>
</dbReference>
<dbReference type="Gene3D" id="3.20.20.80">
    <property type="entry name" value="Glycosidases"/>
    <property type="match status" value="1"/>
</dbReference>
<dbReference type="GO" id="GO:0004560">
    <property type="term" value="F:alpha-L-fucosidase activity"/>
    <property type="evidence" value="ECO:0007669"/>
    <property type="project" value="InterPro"/>
</dbReference>
<dbReference type="OrthoDB" id="1095333at2"/>
<dbReference type="SMR" id="A0A5B7TYA5"/>
<dbReference type="GO" id="GO:0016139">
    <property type="term" value="P:glycoside catabolic process"/>
    <property type="evidence" value="ECO:0007669"/>
    <property type="project" value="TreeGrafter"/>
</dbReference>
<name>A0A5B7TYA5_9FLAO</name>